<comment type="similarity">
    <text evidence="2">Belongs to the NOP5/NOP56 family.</text>
</comment>
<organism evidence="9 11">
    <name type="scientific">Aureobasidium pullulans</name>
    <name type="common">Black yeast</name>
    <name type="synonym">Pullularia pullulans</name>
    <dbReference type="NCBI Taxonomy" id="5580"/>
    <lineage>
        <taxon>Eukaryota</taxon>
        <taxon>Fungi</taxon>
        <taxon>Dikarya</taxon>
        <taxon>Ascomycota</taxon>
        <taxon>Pezizomycotina</taxon>
        <taxon>Dothideomycetes</taxon>
        <taxon>Dothideomycetidae</taxon>
        <taxon>Dothideales</taxon>
        <taxon>Saccotheciaceae</taxon>
        <taxon>Aureobasidium</taxon>
    </lineage>
</organism>
<proteinExistence type="inferred from homology"/>
<evidence type="ECO:0000313" key="12">
    <source>
        <dbReference type="Proteomes" id="UP000310121"/>
    </source>
</evidence>
<dbReference type="Gene3D" id="1.10.287.4070">
    <property type="match status" value="1"/>
</dbReference>
<evidence type="ECO:0000313" key="9">
    <source>
        <dbReference type="EMBL" id="THZ20614.1"/>
    </source>
</evidence>
<protein>
    <recommendedName>
        <fullName evidence="5">Nucleolar protein 56</fullName>
    </recommendedName>
</protein>
<sequence>MAMSTVAEWAGKAVCCLLAAPTFSSRGGPFSPTAPQARGLGKNFEFWSSSFLHFLPKQVQRFIGAMSVDYLLHESGVGYAIFKVRMQADSVGQRLKEVQEQSQDLAKFGKMVELVSFAPFQGAAQALENANLVSEGIMSDYLKTVLEANMPKASKKNKTVLGVTDRGLAGSIKAGFPSLECETSETSEVCADLLRGLRLHAEKLLKQLQTGDVDRAQLGLGHAYSRAKVKFSVQKNDNHIIQAIATIDHLDKATNLFSMRVREWYGWHFPELVKIVSDNTKYAQLALLIKDKKTLTEDNLHDLAAIVDDDEAIARSIIDAAKVSMGQDISDADMENVMSFAERVVSLNKYRKSVGNYLVSKMSIVAPNLAALIGETVGARLISKAGSLTNLAKYPASTVQILGAEKALFRALKTKGNTPKFGIIYHSSFIGRAGAKNKGRISRFLANKTSIASRIDNFSETPTTKFGEALKAQVEERLNFYATGEAPTKNEQAMQAAMNAVLGDINVEDPTAGAAEDVEMADGVTAQATEQAVRKEKSKDEKKKEKKDKKRKSMGGDSDDDEADKKEKKKKRKSEGVDGDKKEKKKSRKSM</sequence>
<dbReference type="GO" id="GO:0030515">
    <property type="term" value="F:snoRNA binding"/>
    <property type="evidence" value="ECO:0007669"/>
    <property type="project" value="InterPro"/>
</dbReference>
<dbReference type="InterPro" id="IPR012974">
    <property type="entry name" value="NOP58/56_N"/>
</dbReference>
<dbReference type="PROSITE" id="PS51358">
    <property type="entry name" value="NOP"/>
    <property type="match status" value="1"/>
</dbReference>
<dbReference type="FunFam" id="1.10.246.90:FF:000001">
    <property type="entry name" value="Nucleolar protein 56"/>
    <property type="match status" value="1"/>
</dbReference>
<comment type="function">
    <text evidence="6">Required for 60S ribosomal subunit synthesis.</text>
</comment>
<dbReference type="InterPro" id="IPR042239">
    <property type="entry name" value="Nop_C"/>
</dbReference>
<accession>A0A4S9MZK2</accession>
<evidence type="ECO:0000313" key="11">
    <source>
        <dbReference type="Proteomes" id="UP000308005"/>
    </source>
</evidence>
<dbReference type="EMBL" id="QZBN01000531">
    <property type="protein sequence ID" value="THZ41154.1"/>
    <property type="molecule type" value="Genomic_DNA"/>
</dbReference>
<evidence type="ECO:0000256" key="7">
    <source>
        <dbReference type="SAM" id="MobiDB-lite"/>
    </source>
</evidence>
<dbReference type="PANTHER" id="PTHR10894:SF0">
    <property type="entry name" value="NUCLEOLAR PROTEIN 56"/>
    <property type="match status" value="1"/>
</dbReference>
<dbReference type="GO" id="GO:0042254">
    <property type="term" value="P:ribosome biogenesis"/>
    <property type="evidence" value="ECO:0007669"/>
    <property type="project" value="UniProtKB-KW"/>
</dbReference>
<feature type="domain" description="Nop" evidence="8">
    <location>
        <begin position="365"/>
        <end position="483"/>
    </location>
</feature>
<dbReference type="InterPro" id="IPR012976">
    <property type="entry name" value="NOSIC"/>
</dbReference>
<evidence type="ECO:0000259" key="8">
    <source>
        <dbReference type="PROSITE" id="PS51358"/>
    </source>
</evidence>
<evidence type="ECO:0000256" key="4">
    <source>
        <dbReference type="ARBA" id="ARBA00023242"/>
    </source>
</evidence>
<dbReference type="SUPFAM" id="SSF89124">
    <property type="entry name" value="Nop domain"/>
    <property type="match status" value="1"/>
</dbReference>
<keyword evidence="4" id="KW-0539">Nucleus</keyword>
<dbReference type="Pfam" id="PF08156">
    <property type="entry name" value="NOP5NT"/>
    <property type="match status" value="1"/>
</dbReference>
<dbReference type="Proteomes" id="UP000308005">
    <property type="component" value="Unassembled WGS sequence"/>
</dbReference>
<evidence type="ECO:0000256" key="1">
    <source>
        <dbReference type="ARBA" id="ARBA00004604"/>
    </source>
</evidence>
<dbReference type="InterPro" id="IPR002687">
    <property type="entry name" value="Nop_dom"/>
</dbReference>
<feature type="region of interest" description="Disordered" evidence="7">
    <location>
        <begin position="527"/>
        <end position="591"/>
    </location>
</feature>
<dbReference type="Proteomes" id="UP000310121">
    <property type="component" value="Unassembled WGS sequence"/>
</dbReference>
<dbReference type="PANTHER" id="PTHR10894">
    <property type="entry name" value="NUCLEOLAR PROTEIN 5 NUCLEOLAR PROTEIN NOP5 NOP58"/>
    <property type="match status" value="1"/>
</dbReference>
<dbReference type="FunFam" id="1.10.287.4070:FF:000002">
    <property type="entry name" value="Nucleolar protein 56"/>
    <property type="match status" value="1"/>
</dbReference>
<dbReference type="EMBL" id="QZBM01000181">
    <property type="protein sequence ID" value="THZ20614.1"/>
    <property type="molecule type" value="Genomic_DNA"/>
</dbReference>
<dbReference type="Pfam" id="PF01798">
    <property type="entry name" value="Nop"/>
    <property type="match status" value="1"/>
</dbReference>
<keyword evidence="3" id="KW-0690">Ribosome biogenesis</keyword>
<dbReference type="GO" id="GO:0032040">
    <property type="term" value="C:small-subunit processome"/>
    <property type="evidence" value="ECO:0007669"/>
    <property type="project" value="InterPro"/>
</dbReference>
<feature type="compositionally biased region" description="Basic residues" evidence="7">
    <location>
        <begin position="544"/>
        <end position="553"/>
    </location>
</feature>
<evidence type="ECO:0000256" key="2">
    <source>
        <dbReference type="ARBA" id="ARBA00009211"/>
    </source>
</evidence>
<dbReference type="InterPro" id="IPR045056">
    <property type="entry name" value="Nop56/Nop58"/>
</dbReference>
<dbReference type="GO" id="GO:0031428">
    <property type="term" value="C:box C/D methylation guide snoRNP complex"/>
    <property type="evidence" value="ECO:0007669"/>
    <property type="project" value="InterPro"/>
</dbReference>
<evidence type="ECO:0000256" key="3">
    <source>
        <dbReference type="ARBA" id="ARBA00022517"/>
    </source>
</evidence>
<dbReference type="Gene3D" id="1.10.246.90">
    <property type="entry name" value="Nop domain"/>
    <property type="match status" value="1"/>
</dbReference>
<gene>
    <name evidence="10" type="ORF">D6C90_05650</name>
    <name evidence="9" type="ORF">D6C91_04679</name>
</gene>
<evidence type="ECO:0000256" key="6">
    <source>
        <dbReference type="ARBA" id="ARBA00056216"/>
    </source>
</evidence>
<comment type="subcellular location">
    <subcellularLocation>
        <location evidence="1">Nucleus</location>
        <location evidence="1">Nucleolus</location>
    </subcellularLocation>
</comment>
<dbReference type="AlphaFoldDB" id="A0A4S9MZK2"/>
<feature type="compositionally biased region" description="Basic and acidic residues" evidence="7">
    <location>
        <begin position="532"/>
        <end position="543"/>
    </location>
</feature>
<reference evidence="11 12" key="1">
    <citation type="submission" date="2018-10" db="EMBL/GenBank/DDBJ databases">
        <title>Fifty Aureobasidium pullulans genomes reveal a recombining polyextremotolerant generalist.</title>
        <authorList>
            <person name="Gostincar C."/>
            <person name="Turk M."/>
            <person name="Zajc J."/>
            <person name="Gunde-Cimerman N."/>
        </authorList>
    </citation>
    <scope>NUCLEOTIDE SEQUENCE [LARGE SCALE GENOMIC DNA]</scope>
    <source>
        <strain evidence="10 12">EXF-3844</strain>
        <strain evidence="9 11">EXF-3863</strain>
    </source>
</reference>
<evidence type="ECO:0000313" key="10">
    <source>
        <dbReference type="EMBL" id="THZ41154.1"/>
    </source>
</evidence>
<name>A0A4S9MZK2_AURPU</name>
<dbReference type="SMART" id="SM00931">
    <property type="entry name" value="NOSIC"/>
    <property type="match status" value="1"/>
</dbReference>
<dbReference type="InterPro" id="IPR036070">
    <property type="entry name" value="Nop_dom_sf"/>
</dbReference>
<evidence type="ECO:0000256" key="5">
    <source>
        <dbReference type="ARBA" id="ARBA00040742"/>
    </source>
</evidence>
<comment type="caution">
    <text evidence="9">The sequence shown here is derived from an EMBL/GenBank/DDBJ whole genome shotgun (WGS) entry which is preliminary data.</text>
</comment>